<name>A0A8S5VA32_9CAUD</name>
<organism evidence="1">
    <name type="scientific">Siphoviridae sp. ctVOP12</name>
    <dbReference type="NCBI Taxonomy" id="2825531"/>
    <lineage>
        <taxon>Viruses</taxon>
        <taxon>Duplodnaviria</taxon>
        <taxon>Heunggongvirae</taxon>
        <taxon>Uroviricota</taxon>
        <taxon>Caudoviricetes</taxon>
    </lineage>
</organism>
<accession>A0A8S5VA32</accession>
<reference evidence="1" key="1">
    <citation type="journal article" date="2021" name="Proc. Natl. Acad. Sci. U.S.A.">
        <title>A Catalog of Tens of Thousands of Viruses from Human Metagenomes Reveals Hidden Associations with Chronic Diseases.</title>
        <authorList>
            <person name="Tisza M.J."/>
            <person name="Buck C.B."/>
        </authorList>
    </citation>
    <scope>NUCLEOTIDE SEQUENCE</scope>
    <source>
        <strain evidence="1">CtVOP12</strain>
    </source>
</reference>
<protein>
    <submittedName>
        <fullName evidence="1">Uncharacterized protein</fullName>
    </submittedName>
</protein>
<sequence>MITNQDITIFNLRLNKETRREVFIPTNISEVSFVDARSSGGSASEREENLHFRIRIPVNARVQDSRTYISEDKYKLLDDEEAKKHWTLQKGCYIITGTIFYNGEWKFDDFDFSSGVITSSRIRDFLDLFKYDRDIVHVTEYADNTRRGSDAVKHWRVGGA</sequence>
<evidence type="ECO:0000313" key="1">
    <source>
        <dbReference type="EMBL" id="DAG03550.1"/>
    </source>
</evidence>
<proteinExistence type="predicted"/>
<dbReference type="EMBL" id="BK016231">
    <property type="protein sequence ID" value="DAG03550.1"/>
    <property type="molecule type" value="Genomic_DNA"/>
</dbReference>